<dbReference type="GO" id="GO:0005737">
    <property type="term" value="C:cytoplasm"/>
    <property type="evidence" value="ECO:0007669"/>
    <property type="project" value="TreeGrafter"/>
</dbReference>
<reference evidence="7 9" key="1">
    <citation type="submission" date="2016-10" db="EMBL/GenBank/DDBJ databases">
        <authorList>
            <person name="Cai Z."/>
        </authorList>
    </citation>
    <scope>NUCLEOTIDE SEQUENCE [LARGE SCALE GENOMIC DNA]</scope>
</reference>
<dbReference type="STRING" id="3088.A0A383VTS1"/>
<evidence type="ECO:0000256" key="4">
    <source>
        <dbReference type="ARBA" id="ARBA00022989"/>
    </source>
</evidence>
<evidence type="ECO:0000313" key="7">
    <source>
        <dbReference type="EMBL" id="SZX68310.1"/>
    </source>
</evidence>
<dbReference type="AlphaFoldDB" id="A0A383VTS1"/>
<proteinExistence type="inferred from homology"/>
<keyword evidence="5 6" id="KW-0472">Membrane</keyword>
<evidence type="ECO:0008006" key="10">
    <source>
        <dbReference type="Google" id="ProtNLM"/>
    </source>
</evidence>
<dbReference type="Proteomes" id="UP000256970">
    <property type="component" value="Unassembled WGS sequence"/>
</dbReference>
<keyword evidence="9" id="KW-1185">Reference proteome</keyword>
<keyword evidence="4 6" id="KW-1133">Transmembrane helix</keyword>
<name>A0A383VTS1_TETOB</name>
<sequence>MAAAAPAKGHSPTVVHLAWSKYKQQLTKKPLQTKALTSACVASLSDVIAQRLIGTKYSLTRTIKMALWGLLIGAPSAHFWHMYLQRWFAGKAETLQTVLQKVALDQLTFGPLYNLAFMAYTSMVVNGMPAAAFQRRFSREYPALQVNGWRVWSVVSLINYRFVPLQFRVLFANIVALFWGVFVILSSRARPPALKTA</sequence>
<dbReference type="InterPro" id="IPR007248">
    <property type="entry name" value="Mpv17_PMP22"/>
</dbReference>
<evidence type="ECO:0000313" key="9">
    <source>
        <dbReference type="Proteomes" id="UP000256970"/>
    </source>
</evidence>
<dbReference type="EMBL" id="FNXT01001291">
    <property type="protein sequence ID" value="SZX77589.1"/>
    <property type="molecule type" value="Genomic_DNA"/>
</dbReference>
<dbReference type="GO" id="GO:0016020">
    <property type="term" value="C:membrane"/>
    <property type="evidence" value="ECO:0007669"/>
    <property type="project" value="UniProtKB-SubCell"/>
</dbReference>
<feature type="transmembrane region" description="Helical" evidence="6">
    <location>
        <begin position="169"/>
        <end position="187"/>
    </location>
</feature>
<dbReference type="EMBL" id="FNXT01000851">
    <property type="protein sequence ID" value="SZX68310.1"/>
    <property type="molecule type" value="Genomic_DNA"/>
</dbReference>
<dbReference type="PANTHER" id="PTHR11266">
    <property type="entry name" value="PEROXISOMAL MEMBRANE PROTEIN 2, PXMP2 MPV17"/>
    <property type="match status" value="1"/>
</dbReference>
<accession>A0A383VTS1</accession>
<evidence type="ECO:0000313" key="8">
    <source>
        <dbReference type="EMBL" id="SZX77589.1"/>
    </source>
</evidence>
<organism evidence="7 9">
    <name type="scientific">Tetradesmus obliquus</name>
    <name type="common">Green alga</name>
    <name type="synonym">Acutodesmus obliquus</name>
    <dbReference type="NCBI Taxonomy" id="3088"/>
    <lineage>
        <taxon>Eukaryota</taxon>
        <taxon>Viridiplantae</taxon>
        <taxon>Chlorophyta</taxon>
        <taxon>core chlorophytes</taxon>
        <taxon>Chlorophyceae</taxon>
        <taxon>CS clade</taxon>
        <taxon>Sphaeropleales</taxon>
        <taxon>Scenedesmaceae</taxon>
        <taxon>Tetradesmus</taxon>
    </lineage>
</organism>
<dbReference type="PANTHER" id="PTHR11266:SF46">
    <property type="entry name" value="OS08G0566900 PROTEIN"/>
    <property type="match status" value="1"/>
</dbReference>
<evidence type="ECO:0000256" key="3">
    <source>
        <dbReference type="ARBA" id="ARBA00022692"/>
    </source>
</evidence>
<comment type="subcellular location">
    <subcellularLocation>
        <location evidence="1">Membrane</location>
        <topology evidence="1">Multi-pass membrane protein</topology>
    </subcellularLocation>
</comment>
<evidence type="ECO:0000256" key="2">
    <source>
        <dbReference type="ARBA" id="ARBA00006824"/>
    </source>
</evidence>
<feature type="transmembrane region" description="Helical" evidence="6">
    <location>
        <begin position="112"/>
        <end position="132"/>
    </location>
</feature>
<keyword evidence="3 6" id="KW-0812">Transmembrane</keyword>
<evidence type="ECO:0000256" key="5">
    <source>
        <dbReference type="ARBA" id="ARBA00023136"/>
    </source>
</evidence>
<dbReference type="Pfam" id="PF04117">
    <property type="entry name" value="Mpv17_PMP22"/>
    <property type="match status" value="1"/>
</dbReference>
<evidence type="ECO:0000256" key="1">
    <source>
        <dbReference type="ARBA" id="ARBA00004141"/>
    </source>
</evidence>
<comment type="similarity">
    <text evidence="2 6">Belongs to the peroxisomal membrane protein PXMP2/4 family.</text>
</comment>
<gene>
    <name evidence="8" type="ORF">BQ4739_LOCUS17943</name>
    <name evidence="7" type="ORF">BQ4739_LOCUS8671</name>
</gene>
<protein>
    <recommendedName>
        <fullName evidence="10">Peroxisomal membrane protein MPV17</fullName>
    </recommendedName>
</protein>
<feature type="transmembrane region" description="Helical" evidence="6">
    <location>
        <begin position="65"/>
        <end position="83"/>
    </location>
</feature>
<evidence type="ECO:0000256" key="6">
    <source>
        <dbReference type="RuleBase" id="RU363053"/>
    </source>
</evidence>